<dbReference type="InterPro" id="IPR032675">
    <property type="entry name" value="LRR_dom_sf"/>
</dbReference>
<accession>A0ABR3FP90</accession>
<evidence type="ECO:0000313" key="2">
    <source>
        <dbReference type="EMBL" id="KAL0577253.1"/>
    </source>
</evidence>
<keyword evidence="3" id="KW-1185">Reference proteome</keyword>
<dbReference type="Proteomes" id="UP001465976">
    <property type="component" value="Unassembled WGS sequence"/>
</dbReference>
<organism evidence="2 3">
    <name type="scientific">Marasmius crinis-equi</name>
    <dbReference type="NCBI Taxonomy" id="585013"/>
    <lineage>
        <taxon>Eukaryota</taxon>
        <taxon>Fungi</taxon>
        <taxon>Dikarya</taxon>
        <taxon>Basidiomycota</taxon>
        <taxon>Agaricomycotina</taxon>
        <taxon>Agaricomycetes</taxon>
        <taxon>Agaricomycetidae</taxon>
        <taxon>Agaricales</taxon>
        <taxon>Marasmiineae</taxon>
        <taxon>Marasmiaceae</taxon>
        <taxon>Marasmius</taxon>
    </lineage>
</organism>
<name>A0ABR3FP90_9AGAR</name>
<feature type="coiled-coil region" evidence="1">
    <location>
        <begin position="7"/>
        <end position="34"/>
    </location>
</feature>
<reference evidence="2 3" key="1">
    <citation type="submission" date="2024-02" db="EMBL/GenBank/DDBJ databases">
        <title>A draft genome for the cacao thread blight pathogen Marasmius crinis-equi.</title>
        <authorList>
            <person name="Cohen S.P."/>
            <person name="Baruah I.K."/>
            <person name="Amoako-Attah I."/>
            <person name="Bukari Y."/>
            <person name="Meinhardt L.W."/>
            <person name="Bailey B.A."/>
        </authorList>
    </citation>
    <scope>NUCLEOTIDE SEQUENCE [LARGE SCALE GENOMIC DNA]</scope>
    <source>
        <strain evidence="2 3">GH-76</strain>
    </source>
</reference>
<proteinExistence type="predicted"/>
<protein>
    <recommendedName>
        <fullName evidence="4">F-box domain-containing protein</fullName>
    </recommendedName>
</protein>
<sequence length="472" mass="52845">MSYLTSVNTLLQLKKELEERLRKYESVLGAVRRLPHDVLACIFEFAVDGDESEIPLSQYDALGSLDTRRAPWVLGQVCHSWRATVTSLPLLWTIFNLSGRTDTPDIRSLIHLLRFKMDRCQNTPIHVVCRELTPNLTPHSFVELCTKSSLWQDAHLEISSWAARHLKAHSGGLFYNLKELHLHAYSGDDSSLDHDVFQNAPNLRAVSIRGQNEFIESLVLPWKQLTRYAGLDSASLFITTPFHLKVLPELEKVEVCWLDCVNDDGTVETPLDLQGRIKLSFLRTLVLSMASGAREDSGIGELLDHITLPALRDLEFRVGVEDPAALIRFLERSACSLQRLSILDMVDTDVDDAVGVLSSGISSLHSVDTLVLGSKYTVTNANLVLDCLTVHPNRSIPLPALQCFHTNMYHPMKQMLDMITSRGHGSDRKVVPLGRLMLDDSPPSSDKDILHICIQEAGIEGLFSLEWKELPG</sequence>
<evidence type="ECO:0000313" key="3">
    <source>
        <dbReference type="Proteomes" id="UP001465976"/>
    </source>
</evidence>
<dbReference type="Gene3D" id="3.80.10.10">
    <property type="entry name" value="Ribonuclease Inhibitor"/>
    <property type="match status" value="1"/>
</dbReference>
<dbReference type="EMBL" id="JBAHYK010000169">
    <property type="protein sequence ID" value="KAL0577253.1"/>
    <property type="molecule type" value="Genomic_DNA"/>
</dbReference>
<gene>
    <name evidence="2" type="ORF">V5O48_004741</name>
</gene>
<comment type="caution">
    <text evidence="2">The sequence shown here is derived from an EMBL/GenBank/DDBJ whole genome shotgun (WGS) entry which is preliminary data.</text>
</comment>
<evidence type="ECO:0000256" key="1">
    <source>
        <dbReference type="SAM" id="Coils"/>
    </source>
</evidence>
<keyword evidence="1" id="KW-0175">Coiled coil</keyword>
<evidence type="ECO:0008006" key="4">
    <source>
        <dbReference type="Google" id="ProtNLM"/>
    </source>
</evidence>